<protein>
    <submittedName>
        <fullName evidence="1">Uncharacterized protein</fullName>
    </submittedName>
</protein>
<comment type="caution">
    <text evidence="1">The sequence shown here is derived from an EMBL/GenBank/DDBJ whole genome shotgun (WGS) entry which is preliminary data.</text>
</comment>
<evidence type="ECO:0000313" key="2">
    <source>
        <dbReference type="Proteomes" id="UP000811899"/>
    </source>
</evidence>
<dbReference type="EMBL" id="JAHCVJ010000004">
    <property type="protein sequence ID" value="MBT0664996.1"/>
    <property type="molecule type" value="Genomic_DNA"/>
</dbReference>
<dbReference type="Proteomes" id="UP000811899">
    <property type="component" value="Unassembled WGS sequence"/>
</dbReference>
<proteinExistence type="predicted"/>
<accession>A0AAW4L1Y5</accession>
<name>A0AAW4L1Y5_9BACT</name>
<reference evidence="1 2" key="1">
    <citation type="submission" date="2021-05" db="EMBL/GenBank/DDBJ databases">
        <title>The draft genome of Geobacter pelophilus DSM 12255.</title>
        <authorList>
            <person name="Xu Z."/>
            <person name="Masuda Y."/>
            <person name="Itoh H."/>
            <person name="Senoo K."/>
        </authorList>
    </citation>
    <scope>NUCLEOTIDE SEQUENCE [LARGE SCALE GENOMIC DNA]</scope>
    <source>
        <strain evidence="1 2">DSM 12255</strain>
    </source>
</reference>
<evidence type="ECO:0000313" key="1">
    <source>
        <dbReference type="EMBL" id="MBT0664996.1"/>
    </source>
</evidence>
<keyword evidence="2" id="KW-1185">Reference proteome</keyword>
<dbReference type="AlphaFoldDB" id="A0AAW4L1Y5"/>
<sequence>MPPHALERFRQEHLQEVAQLATPDGIWLDIGVLYTSGTKRAPALVNE</sequence>
<dbReference type="RefSeq" id="WP_214171764.1">
    <property type="nucleotide sequence ID" value="NZ_JAHCVJ010000004.1"/>
</dbReference>
<gene>
    <name evidence="1" type="ORF">KI809_11885</name>
</gene>
<organism evidence="1 2">
    <name type="scientific">Geoanaerobacter pelophilus</name>
    <dbReference type="NCBI Taxonomy" id="60036"/>
    <lineage>
        <taxon>Bacteria</taxon>
        <taxon>Pseudomonadati</taxon>
        <taxon>Thermodesulfobacteriota</taxon>
        <taxon>Desulfuromonadia</taxon>
        <taxon>Geobacterales</taxon>
        <taxon>Geobacteraceae</taxon>
        <taxon>Geoanaerobacter</taxon>
    </lineage>
</organism>